<evidence type="ECO:0000256" key="1">
    <source>
        <dbReference type="ARBA" id="ARBA00004167"/>
    </source>
</evidence>
<dbReference type="EMBL" id="CAADRA010000133">
    <property type="protein sequence ID" value="VFT78770.1"/>
    <property type="molecule type" value="Genomic_DNA"/>
</dbReference>
<evidence type="ECO:0000256" key="2">
    <source>
        <dbReference type="ARBA" id="ARBA00022692"/>
    </source>
</evidence>
<dbReference type="Gene3D" id="2.30.29.30">
    <property type="entry name" value="Pleckstrin-homology domain (PH domain)/Phosphotyrosine-binding domain (PTB)"/>
    <property type="match status" value="1"/>
</dbReference>
<feature type="domain" description="VASt" evidence="12">
    <location>
        <begin position="408"/>
        <end position="604"/>
    </location>
</feature>
<evidence type="ECO:0000256" key="7">
    <source>
        <dbReference type="ARBA" id="ARBA00023136"/>
    </source>
</evidence>
<gene>
    <name evidence="14" type="primary">Aste57867_1556</name>
    <name evidence="13" type="ORF">As57867_001555</name>
    <name evidence="14" type="ORF">ASTE57867_1556</name>
</gene>
<keyword evidence="7 10" id="KW-0472">Membrane</keyword>
<dbReference type="InterPro" id="IPR000306">
    <property type="entry name" value="Znf_FYVE"/>
</dbReference>
<protein>
    <submittedName>
        <fullName evidence="14">Aste57867_1556 protein</fullName>
    </submittedName>
</protein>
<evidence type="ECO:0000313" key="14">
    <source>
        <dbReference type="EMBL" id="VFT78770.1"/>
    </source>
</evidence>
<dbReference type="Proteomes" id="UP000332933">
    <property type="component" value="Unassembled WGS sequence"/>
</dbReference>
<evidence type="ECO:0000259" key="12">
    <source>
        <dbReference type="PROSITE" id="PS51778"/>
    </source>
</evidence>
<dbReference type="InterPro" id="IPR031968">
    <property type="entry name" value="VASt"/>
</dbReference>
<dbReference type="PROSITE" id="PS50178">
    <property type="entry name" value="ZF_FYVE"/>
    <property type="match status" value="1"/>
</dbReference>
<keyword evidence="3" id="KW-0479">Metal-binding</keyword>
<evidence type="ECO:0000256" key="5">
    <source>
        <dbReference type="ARBA" id="ARBA00022833"/>
    </source>
</evidence>
<proteinExistence type="predicted"/>
<reference evidence="14 15" key="1">
    <citation type="submission" date="2019-03" db="EMBL/GenBank/DDBJ databases">
        <authorList>
            <person name="Gaulin E."/>
            <person name="Dumas B."/>
        </authorList>
    </citation>
    <scope>NUCLEOTIDE SEQUENCE [LARGE SCALE GENOMIC DNA]</scope>
    <source>
        <strain evidence="14">CBS 568.67</strain>
    </source>
</reference>
<dbReference type="InterPro" id="IPR011011">
    <property type="entry name" value="Znf_FYVE_PHD"/>
</dbReference>
<evidence type="ECO:0000256" key="10">
    <source>
        <dbReference type="SAM" id="Phobius"/>
    </source>
</evidence>
<dbReference type="OrthoDB" id="957735at2759"/>
<dbReference type="InterPro" id="IPR004182">
    <property type="entry name" value="GRAM"/>
</dbReference>
<dbReference type="Gene3D" id="3.30.40.10">
    <property type="entry name" value="Zinc/RING finger domain, C3HC4 (zinc finger)"/>
    <property type="match status" value="1"/>
</dbReference>
<dbReference type="InterPro" id="IPR011993">
    <property type="entry name" value="PH-like_dom_sf"/>
</dbReference>
<dbReference type="PANTHER" id="PTHR47666:SF1">
    <property type="entry name" value="PROTEIN VASCULAR ASSOCIATED DEATH 1, CHLOROPLASTIC"/>
    <property type="match status" value="1"/>
</dbReference>
<dbReference type="SMART" id="SM00568">
    <property type="entry name" value="GRAM"/>
    <property type="match status" value="1"/>
</dbReference>
<sequence length="721" mass="80504">MSFRNEVEAQLMGREDLTGYQMVNGVYKDPNESEEDDEDGDVHGSAFLGATHKDKSTRMLRSVSSPNIGPGVPVHGTQPPLLSPVTHHPGEALKRTLSPPTNLPEAIMAALHKMSPTSPTSAVAERERKMSSVLDTTGTSVFVSSLLLPPAFASLTICENCKVEVGTLLTKPRHHCRNCGGTFCQDCSAKTSVIPYDALLAKGELRVCDCCFLKIREFQSQTGTTQCSWNGLRPLPDTDFVEHFSFSDSQTPVVILSCCFFPDCVPYYGHMYLTREHICFKSYKSKQAPICIPYDDITAVVKPEFYFINALQLKTDDKSWFFAEFNGQRDMCFGRLDQLIGAHRQQFKESEHTPEVLKEMASQRRQSYLISNRRNSIAKEDEDFVPLPPDDTLSTSALAVNLMMWAAKMTKILDCELQTDLQTLFDVLFSNAQGQDFYQKVMVSTKDIDISIGDWQPIDTCPKDAMSSLSVSTDTFSYYRKVQSKHPPKVSFPGLPPYADCTRYQLCRHDATIHDGEEKSWTRFVLAETLRMKQIPYADYFEIETRWVFTRDGHKFCHAEVGIIVHFIKSTWFNNQIISSTISESREAFETWASHAVAALRQHSPSGSTPPKNGNGNGDKAFPASTKGQGKATVSSDKATAPPAVTATMPFSVPTTTAGSIYATIFKAAQQQPLWVFTVLLCLYMLYAMHAMHGTLRDMVRHHQATEAQLLAALARMAKQP</sequence>
<dbReference type="SMART" id="SM00064">
    <property type="entry name" value="FYVE"/>
    <property type="match status" value="1"/>
</dbReference>
<dbReference type="GO" id="GO:0016020">
    <property type="term" value="C:membrane"/>
    <property type="evidence" value="ECO:0007669"/>
    <property type="project" value="UniProtKB-SubCell"/>
</dbReference>
<dbReference type="SUPFAM" id="SSF57903">
    <property type="entry name" value="FYVE/PHD zinc finger"/>
    <property type="match status" value="1"/>
</dbReference>
<dbReference type="Pfam" id="PF01363">
    <property type="entry name" value="FYVE"/>
    <property type="match status" value="1"/>
</dbReference>
<feature type="compositionally biased region" description="Polar residues" evidence="9">
    <location>
        <begin position="626"/>
        <end position="638"/>
    </location>
</feature>
<evidence type="ECO:0000256" key="6">
    <source>
        <dbReference type="ARBA" id="ARBA00022989"/>
    </source>
</evidence>
<feature type="region of interest" description="Disordered" evidence="9">
    <location>
        <begin position="600"/>
        <end position="639"/>
    </location>
</feature>
<dbReference type="Pfam" id="PF16016">
    <property type="entry name" value="VASt"/>
    <property type="match status" value="1"/>
</dbReference>
<accession>A0A485K9P7</accession>
<evidence type="ECO:0000259" key="11">
    <source>
        <dbReference type="PROSITE" id="PS50178"/>
    </source>
</evidence>
<dbReference type="InterPro" id="IPR013083">
    <property type="entry name" value="Znf_RING/FYVE/PHD"/>
</dbReference>
<keyword evidence="5" id="KW-0862">Zinc</keyword>
<dbReference type="EMBL" id="VJMH01000133">
    <property type="protein sequence ID" value="KAF0718660.1"/>
    <property type="molecule type" value="Genomic_DNA"/>
</dbReference>
<dbReference type="InterPro" id="IPR017455">
    <property type="entry name" value="Znf_FYVE-rel"/>
</dbReference>
<evidence type="ECO:0000256" key="9">
    <source>
        <dbReference type="SAM" id="MobiDB-lite"/>
    </source>
</evidence>
<evidence type="ECO:0000313" key="13">
    <source>
        <dbReference type="EMBL" id="KAF0718660.1"/>
    </source>
</evidence>
<dbReference type="AlphaFoldDB" id="A0A485K9P7"/>
<dbReference type="PANTHER" id="PTHR47666">
    <property type="entry name" value="PROTEIN VASCULAR ASSOCIATED DEATH 1, CHLOROPLASTIC"/>
    <property type="match status" value="1"/>
</dbReference>
<name>A0A485K9P7_9STRA</name>
<evidence type="ECO:0000256" key="4">
    <source>
        <dbReference type="ARBA" id="ARBA00022771"/>
    </source>
</evidence>
<organism evidence="14 15">
    <name type="scientific">Aphanomyces stellatus</name>
    <dbReference type="NCBI Taxonomy" id="120398"/>
    <lineage>
        <taxon>Eukaryota</taxon>
        <taxon>Sar</taxon>
        <taxon>Stramenopiles</taxon>
        <taxon>Oomycota</taxon>
        <taxon>Saprolegniomycetes</taxon>
        <taxon>Saprolegniales</taxon>
        <taxon>Verrucalvaceae</taxon>
        <taxon>Aphanomyces</taxon>
    </lineage>
</organism>
<dbReference type="GO" id="GO:0008270">
    <property type="term" value="F:zinc ion binding"/>
    <property type="evidence" value="ECO:0007669"/>
    <property type="project" value="UniProtKB-KW"/>
</dbReference>
<keyword evidence="6 10" id="KW-1133">Transmembrane helix</keyword>
<comment type="subcellular location">
    <subcellularLocation>
        <location evidence="1">Membrane</location>
        <topology evidence="1">Single-pass membrane protein</topology>
    </subcellularLocation>
</comment>
<feature type="domain" description="FYVE-type" evidence="11">
    <location>
        <begin position="158"/>
        <end position="216"/>
    </location>
</feature>
<evidence type="ECO:0000256" key="3">
    <source>
        <dbReference type="ARBA" id="ARBA00022723"/>
    </source>
</evidence>
<reference evidence="13" key="2">
    <citation type="submission" date="2019-06" db="EMBL/GenBank/DDBJ databases">
        <title>Genomics analysis of Aphanomyces spp. identifies a new class of oomycete effector associated with host adaptation.</title>
        <authorList>
            <person name="Gaulin E."/>
        </authorList>
    </citation>
    <scope>NUCLEOTIDE SEQUENCE</scope>
    <source>
        <strain evidence="13">CBS 578.67</strain>
    </source>
</reference>
<evidence type="ECO:0000313" key="15">
    <source>
        <dbReference type="Proteomes" id="UP000332933"/>
    </source>
</evidence>
<keyword evidence="4 8" id="KW-0863">Zinc-finger</keyword>
<dbReference type="PROSITE" id="PS51778">
    <property type="entry name" value="VAST"/>
    <property type="match status" value="1"/>
</dbReference>
<keyword evidence="15" id="KW-1185">Reference proteome</keyword>
<feature type="transmembrane region" description="Helical" evidence="10">
    <location>
        <begin position="674"/>
        <end position="692"/>
    </location>
</feature>
<keyword evidence="2 10" id="KW-0812">Transmembrane</keyword>
<evidence type="ECO:0000256" key="8">
    <source>
        <dbReference type="PROSITE-ProRule" id="PRU00091"/>
    </source>
</evidence>
<dbReference type="Pfam" id="PF02893">
    <property type="entry name" value="GRAM"/>
    <property type="match status" value="1"/>
</dbReference>
<feature type="compositionally biased region" description="Polar residues" evidence="9">
    <location>
        <begin position="603"/>
        <end position="614"/>
    </location>
</feature>